<gene>
    <name evidence="1" type="ORF">SAMN05444320_103563</name>
</gene>
<name>A0A1M5BGR0_STRHI</name>
<dbReference type="AlphaFoldDB" id="A0A1M5BGR0"/>
<sequence length="181" mass="19618">MGRLRRLWARLSGAGQLPEGFAGALAAEENVLAVAGVRDGGHLVATSLGLWLPEGETTRRVGWHLVSKATWGEGALTLVEADEVEPAGEAVVLADRPARRFALPEPGRLPEVVHTRVTGSIRSRHRQEFPGGGAWFVQRRVPGRDGVVLQVRPDPGADRVVLVDTAAEVAQRLRQLREIRP</sequence>
<evidence type="ECO:0000313" key="1">
    <source>
        <dbReference type="EMBL" id="SHF41606.1"/>
    </source>
</evidence>
<evidence type="ECO:0000313" key="2">
    <source>
        <dbReference type="Proteomes" id="UP000184501"/>
    </source>
</evidence>
<reference evidence="1 2" key="1">
    <citation type="submission" date="2016-11" db="EMBL/GenBank/DDBJ databases">
        <authorList>
            <person name="Jaros S."/>
            <person name="Januszkiewicz K."/>
            <person name="Wedrychowicz H."/>
        </authorList>
    </citation>
    <scope>NUCLEOTIDE SEQUENCE [LARGE SCALE GENOMIC DNA]</scope>
    <source>
        <strain evidence="1 2">DSM 44523</strain>
    </source>
</reference>
<organism evidence="1 2">
    <name type="scientific">Streptoalloteichus hindustanus</name>
    <dbReference type="NCBI Taxonomy" id="2017"/>
    <lineage>
        <taxon>Bacteria</taxon>
        <taxon>Bacillati</taxon>
        <taxon>Actinomycetota</taxon>
        <taxon>Actinomycetes</taxon>
        <taxon>Pseudonocardiales</taxon>
        <taxon>Pseudonocardiaceae</taxon>
        <taxon>Streptoalloteichus</taxon>
    </lineage>
</organism>
<proteinExistence type="predicted"/>
<dbReference type="EMBL" id="FQVN01000003">
    <property type="protein sequence ID" value="SHF41606.1"/>
    <property type="molecule type" value="Genomic_DNA"/>
</dbReference>
<dbReference type="STRING" id="2017.SAMN05444320_103563"/>
<dbReference type="Proteomes" id="UP000184501">
    <property type="component" value="Unassembled WGS sequence"/>
</dbReference>
<keyword evidence="2" id="KW-1185">Reference proteome</keyword>
<dbReference type="OrthoDB" id="3397289at2"/>
<dbReference type="RefSeq" id="WP_073482141.1">
    <property type="nucleotide sequence ID" value="NZ_FQVN01000003.1"/>
</dbReference>
<accession>A0A1M5BGR0</accession>
<protein>
    <submittedName>
        <fullName evidence="1">Uncharacterized protein</fullName>
    </submittedName>
</protein>